<keyword evidence="1" id="KW-0812">Transmembrane</keyword>
<dbReference type="GO" id="GO:0005524">
    <property type="term" value="F:ATP binding"/>
    <property type="evidence" value="ECO:0007669"/>
    <property type="project" value="InterPro"/>
</dbReference>
<dbReference type="SUPFAM" id="SSF90123">
    <property type="entry name" value="ABC transporter transmembrane region"/>
    <property type="match status" value="1"/>
</dbReference>
<gene>
    <name evidence="4" type="ORF">IFM89_014034</name>
</gene>
<dbReference type="OrthoDB" id="6500128at2759"/>
<keyword evidence="2" id="KW-1133">Transmembrane helix</keyword>
<evidence type="ECO:0000256" key="3">
    <source>
        <dbReference type="ARBA" id="ARBA00023136"/>
    </source>
</evidence>
<evidence type="ECO:0000256" key="2">
    <source>
        <dbReference type="ARBA" id="ARBA00022989"/>
    </source>
</evidence>
<evidence type="ECO:0000313" key="5">
    <source>
        <dbReference type="Proteomes" id="UP000631114"/>
    </source>
</evidence>
<reference evidence="4 5" key="1">
    <citation type="submission" date="2020-10" db="EMBL/GenBank/DDBJ databases">
        <title>The Coptis chinensis genome and diversification of protoberbering-type alkaloids.</title>
        <authorList>
            <person name="Wang B."/>
            <person name="Shu S."/>
            <person name="Song C."/>
            <person name="Liu Y."/>
        </authorList>
    </citation>
    <scope>NUCLEOTIDE SEQUENCE [LARGE SCALE GENOMIC DNA]</scope>
    <source>
        <strain evidence="4">HL-2020</strain>
        <tissue evidence="4">Leaf</tissue>
    </source>
</reference>
<dbReference type="EMBL" id="JADFTS010000004">
    <property type="protein sequence ID" value="KAF9609193.1"/>
    <property type="molecule type" value="Genomic_DNA"/>
</dbReference>
<comment type="caution">
    <text evidence="4">The sequence shown here is derived from an EMBL/GenBank/DDBJ whole genome shotgun (WGS) entry which is preliminary data.</text>
</comment>
<dbReference type="InterPro" id="IPR036640">
    <property type="entry name" value="ABC1_TM_sf"/>
</dbReference>
<dbReference type="Gene3D" id="1.20.1560.10">
    <property type="entry name" value="ABC transporter type 1, transmembrane domain"/>
    <property type="match status" value="1"/>
</dbReference>
<accession>A0A835I4V5</accession>
<protein>
    <submittedName>
        <fullName evidence="4">Uncharacterized protein</fullName>
    </submittedName>
</protein>
<organism evidence="4 5">
    <name type="scientific">Coptis chinensis</name>
    <dbReference type="NCBI Taxonomy" id="261450"/>
    <lineage>
        <taxon>Eukaryota</taxon>
        <taxon>Viridiplantae</taxon>
        <taxon>Streptophyta</taxon>
        <taxon>Embryophyta</taxon>
        <taxon>Tracheophyta</taxon>
        <taxon>Spermatophyta</taxon>
        <taxon>Magnoliopsida</taxon>
        <taxon>Ranunculales</taxon>
        <taxon>Ranunculaceae</taxon>
        <taxon>Coptidoideae</taxon>
        <taxon>Coptis</taxon>
    </lineage>
</organism>
<keyword evidence="3" id="KW-0472">Membrane</keyword>
<evidence type="ECO:0000313" key="4">
    <source>
        <dbReference type="EMBL" id="KAF9609193.1"/>
    </source>
</evidence>
<dbReference type="AlphaFoldDB" id="A0A835I4V5"/>
<dbReference type="Proteomes" id="UP000631114">
    <property type="component" value="Unassembled WGS sequence"/>
</dbReference>
<proteinExistence type="predicted"/>
<sequence>MVFLQPLTNCELKSQAIYKWSTIPVFKAHGMAQAYISDCASETFSAIRTVRSFGGEKRQMSTFGNQILAYRSSDTKLRIFRSANEICD</sequence>
<keyword evidence="5" id="KW-1185">Reference proteome</keyword>
<evidence type="ECO:0000256" key="1">
    <source>
        <dbReference type="ARBA" id="ARBA00022692"/>
    </source>
</evidence>
<dbReference type="GO" id="GO:0016020">
    <property type="term" value="C:membrane"/>
    <property type="evidence" value="ECO:0007669"/>
    <property type="project" value="InterPro"/>
</dbReference>
<name>A0A835I4V5_9MAGN</name>